<keyword evidence="2" id="KW-0812">Transmembrane</keyword>
<evidence type="ECO:0000313" key="3">
    <source>
        <dbReference type="EMBL" id="KAG2173538.1"/>
    </source>
</evidence>
<feature type="region of interest" description="Disordered" evidence="1">
    <location>
        <begin position="1"/>
        <end position="46"/>
    </location>
</feature>
<evidence type="ECO:0000256" key="2">
    <source>
        <dbReference type="SAM" id="Phobius"/>
    </source>
</evidence>
<feature type="transmembrane region" description="Helical" evidence="2">
    <location>
        <begin position="115"/>
        <end position="133"/>
    </location>
</feature>
<gene>
    <name evidence="3" type="ORF">INT44_007129</name>
</gene>
<feature type="transmembrane region" description="Helical" evidence="2">
    <location>
        <begin position="61"/>
        <end position="82"/>
    </location>
</feature>
<organism evidence="3 4">
    <name type="scientific">Umbelopsis vinacea</name>
    <dbReference type="NCBI Taxonomy" id="44442"/>
    <lineage>
        <taxon>Eukaryota</taxon>
        <taxon>Fungi</taxon>
        <taxon>Fungi incertae sedis</taxon>
        <taxon>Mucoromycota</taxon>
        <taxon>Mucoromycotina</taxon>
        <taxon>Umbelopsidomycetes</taxon>
        <taxon>Umbelopsidales</taxon>
        <taxon>Umbelopsidaceae</taxon>
        <taxon>Umbelopsis</taxon>
    </lineage>
</organism>
<proteinExistence type="predicted"/>
<dbReference type="EMBL" id="JAEPRA010000018">
    <property type="protein sequence ID" value="KAG2173538.1"/>
    <property type="molecule type" value="Genomic_DNA"/>
</dbReference>
<keyword evidence="2" id="KW-0472">Membrane</keyword>
<accession>A0A8H7PGM6</accession>
<name>A0A8H7PGM6_9FUNG</name>
<dbReference type="OrthoDB" id="10043543at2759"/>
<protein>
    <submittedName>
        <fullName evidence="3">Uncharacterized protein</fullName>
    </submittedName>
</protein>
<keyword evidence="2" id="KW-1133">Transmembrane helix</keyword>
<sequence>MYDKLHRTPSQVELGDRSSDVESHTTPIPDQNEADDIPPFEPSSMDRPLTEEDKKAMLRGFMFFLLTMVVDIGFPLAIYYGMKNYTSLIVALMVSSIPPLLLVIGKFIYSRKVDIFGCLFVLGFILSGVFALATGDARLVLLRDSSVTCVVGFCFLLTLIPIKTKRFNNRPLQFLFYAQIIENLSPVTWKDEQGNKYTLSRADWLYTYVPYLRTYAIATTVLWGVLLEAEFITKVILITSSLTIDQVVNYGNIIIGVMTALGSLGSVIISIPIRPRSMKAYKEWESHRFHPAPPPFAKRD</sequence>
<evidence type="ECO:0000313" key="4">
    <source>
        <dbReference type="Proteomes" id="UP000612746"/>
    </source>
</evidence>
<comment type="caution">
    <text evidence="3">The sequence shown here is derived from an EMBL/GenBank/DDBJ whole genome shotgun (WGS) entry which is preliminary data.</text>
</comment>
<dbReference type="AlphaFoldDB" id="A0A8H7PGM6"/>
<dbReference type="Proteomes" id="UP000612746">
    <property type="component" value="Unassembled WGS sequence"/>
</dbReference>
<feature type="transmembrane region" description="Helical" evidence="2">
    <location>
        <begin position="215"/>
        <end position="238"/>
    </location>
</feature>
<feature type="transmembrane region" description="Helical" evidence="2">
    <location>
        <begin position="145"/>
        <end position="162"/>
    </location>
</feature>
<feature type="transmembrane region" description="Helical" evidence="2">
    <location>
        <begin position="88"/>
        <end position="108"/>
    </location>
</feature>
<feature type="transmembrane region" description="Helical" evidence="2">
    <location>
        <begin position="250"/>
        <end position="273"/>
    </location>
</feature>
<keyword evidence="4" id="KW-1185">Reference proteome</keyword>
<feature type="compositionally biased region" description="Basic and acidic residues" evidence="1">
    <location>
        <begin position="14"/>
        <end position="23"/>
    </location>
</feature>
<reference evidence="3" key="1">
    <citation type="submission" date="2020-12" db="EMBL/GenBank/DDBJ databases">
        <title>Metabolic potential, ecology and presence of endohyphal bacteria is reflected in genomic diversity of Mucoromycotina.</title>
        <authorList>
            <person name="Muszewska A."/>
            <person name="Okrasinska A."/>
            <person name="Steczkiewicz K."/>
            <person name="Drgas O."/>
            <person name="Orlowska M."/>
            <person name="Perlinska-Lenart U."/>
            <person name="Aleksandrzak-Piekarczyk T."/>
            <person name="Szatraj K."/>
            <person name="Zielenkiewicz U."/>
            <person name="Pilsyk S."/>
            <person name="Malc E."/>
            <person name="Mieczkowski P."/>
            <person name="Kruszewska J.S."/>
            <person name="Biernat P."/>
            <person name="Pawlowska J."/>
        </authorList>
    </citation>
    <scope>NUCLEOTIDE SEQUENCE</scope>
    <source>
        <strain evidence="3">WA0000051536</strain>
    </source>
</reference>
<dbReference type="NCBIfam" id="NF041646">
    <property type="entry name" value="VC0807_fam"/>
    <property type="match status" value="1"/>
</dbReference>
<evidence type="ECO:0000256" key="1">
    <source>
        <dbReference type="SAM" id="MobiDB-lite"/>
    </source>
</evidence>